<evidence type="ECO:0000256" key="6">
    <source>
        <dbReference type="ARBA" id="ARBA00022801"/>
    </source>
</evidence>
<sequence length="425" mass="48444">MGPDLRFGACKELESDPALFTLLVEEFGCNEVEVEEVYDLDSLETLSADSFGLIFLFKWANSIAQNSRSFGSRRNRASRNPESSPDENSTASDENGNVTLFDAAISQRLFFAHQVVPNSCASHALLSVLLNCSDRLNLGAWLLEMKEKLCQIEDPELRGFAIGNMPEFIAKHNRFACFEPPSISDLAGATTTSLGQGETFHYCCYIPYEDSLYELDGLKAWPINHGQTGGQWLEKAKNVISLRISRAREKDQGCHDIRYNLMSVVPSRKLRIRKQIVEQRGELTNKLRVLNRLAISKAEKDATLEEVDEARKSVRKALEIGEDKELNGVDNVKQESLPQNVEEFCSLVKTSCQEFEELRIKFEEEDEKHLRYERDAERRSHDYGLFIQKFIEFLHRNGSLQHVIDESQTKAMLSSRMRKKPKSFS</sequence>
<dbReference type="EC" id="3.4.19.12" evidence="10"/>
<keyword evidence="4 10" id="KW-0645">Protease</keyword>
<gene>
    <name evidence="13" type="ORF">OKIOD_LOCUS4980</name>
</gene>
<evidence type="ECO:0000256" key="9">
    <source>
        <dbReference type="ARBA" id="ARBA00023242"/>
    </source>
</evidence>
<dbReference type="Proteomes" id="UP001158576">
    <property type="component" value="Chromosome XSR"/>
</dbReference>
<reference evidence="13 14" key="1">
    <citation type="submission" date="2021-04" db="EMBL/GenBank/DDBJ databases">
        <authorList>
            <person name="Bliznina A."/>
        </authorList>
    </citation>
    <scope>NUCLEOTIDE SEQUENCE [LARGE SCALE GENOMIC DNA]</scope>
</reference>
<dbReference type="Pfam" id="PF18031">
    <property type="entry name" value="UCH_C"/>
    <property type="match status" value="1"/>
</dbReference>
<dbReference type="PANTHER" id="PTHR10589:SF28">
    <property type="entry name" value="UBIQUITIN CARBOXYL-TERMINAL HYDROLASE BAP1"/>
    <property type="match status" value="1"/>
</dbReference>
<evidence type="ECO:0000256" key="10">
    <source>
        <dbReference type="PROSITE-ProRule" id="PRU01393"/>
    </source>
</evidence>
<dbReference type="EMBL" id="OU015569">
    <property type="protein sequence ID" value="CAG5094286.1"/>
    <property type="molecule type" value="Genomic_DNA"/>
</dbReference>
<keyword evidence="8" id="KW-0156">Chromatin regulator</keyword>
<keyword evidence="5 10" id="KW-0833">Ubl conjugation pathway</keyword>
<comment type="catalytic activity">
    <reaction evidence="1 10">
        <text>Thiol-dependent hydrolysis of ester, thioester, amide, peptide and isopeptide bonds formed by the C-terminal Gly of ubiquitin (a 76-residue protein attached to proteins as an intracellular targeting signal).</text>
        <dbReference type="EC" id="3.4.19.12"/>
    </reaction>
</comment>
<evidence type="ECO:0000256" key="4">
    <source>
        <dbReference type="ARBA" id="ARBA00022670"/>
    </source>
</evidence>
<dbReference type="InterPro" id="IPR038765">
    <property type="entry name" value="Papain-like_cys_pep_sf"/>
</dbReference>
<dbReference type="Pfam" id="PF01088">
    <property type="entry name" value="Peptidase_C12"/>
    <property type="match status" value="1"/>
</dbReference>
<feature type="site" description="Transition state stabilizer" evidence="10">
    <location>
        <position position="114"/>
    </location>
</feature>
<protein>
    <recommendedName>
        <fullName evidence="10">ubiquitinyl hydrolase 1</fullName>
        <ecNumber evidence="10">3.4.19.12</ecNumber>
    </recommendedName>
</protein>
<feature type="compositionally biased region" description="Polar residues" evidence="11">
    <location>
        <begin position="78"/>
        <end position="95"/>
    </location>
</feature>
<dbReference type="InterPro" id="IPR041507">
    <property type="entry name" value="UCH_C"/>
</dbReference>
<comment type="subcellular location">
    <subcellularLocation>
        <location evidence="2">Nucleus</location>
    </subcellularLocation>
</comment>
<keyword evidence="9" id="KW-0539">Nucleus</keyword>
<dbReference type="Gene3D" id="1.20.58.860">
    <property type="match status" value="1"/>
</dbReference>
<evidence type="ECO:0000259" key="12">
    <source>
        <dbReference type="PROSITE" id="PS52048"/>
    </source>
</evidence>
<evidence type="ECO:0000256" key="7">
    <source>
        <dbReference type="ARBA" id="ARBA00022807"/>
    </source>
</evidence>
<keyword evidence="7 10" id="KW-0788">Thiol protease</keyword>
<dbReference type="Gene3D" id="3.40.532.10">
    <property type="entry name" value="Peptidase C12, ubiquitin carboxyl-terminal hydrolase"/>
    <property type="match status" value="1"/>
</dbReference>
<keyword evidence="14" id="KW-1185">Reference proteome</keyword>
<evidence type="ECO:0000256" key="11">
    <source>
        <dbReference type="SAM" id="MobiDB-lite"/>
    </source>
</evidence>
<keyword evidence="6 10" id="KW-0378">Hydrolase</keyword>
<feature type="site" description="Important for enzyme activity" evidence="10">
    <location>
        <position position="216"/>
    </location>
</feature>
<dbReference type="InterPro" id="IPR036959">
    <property type="entry name" value="Peptidase_C12_UCH_sf"/>
</dbReference>
<proteinExistence type="inferred from homology"/>
<dbReference type="CDD" id="cd09617">
    <property type="entry name" value="Peptidase_C12_UCH37_BAP1"/>
    <property type="match status" value="1"/>
</dbReference>
<evidence type="ECO:0000256" key="8">
    <source>
        <dbReference type="ARBA" id="ARBA00022853"/>
    </source>
</evidence>
<evidence type="ECO:0000313" key="14">
    <source>
        <dbReference type="Proteomes" id="UP001158576"/>
    </source>
</evidence>
<feature type="active site" description="Nucleophile" evidence="10">
    <location>
        <position position="120"/>
    </location>
</feature>
<feature type="domain" description="UCH catalytic" evidence="12">
    <location>
        <begin position="9"/>
        <end position="266"/>
    </location>
</feature>
<evidence type="ECO:0000256" key="5">
    <source>
        <dbReference type="ARBA" id="ARBA00022786"/>
    </source>
</evidence>
<dbReference type="PROSITE" id="PS52048">
    <property type="entry name" value="UCH_DOMAIN"/>
    <property type="match status" value="1"/>
</dbReference>
<evidence type="ECO:0000256" key="3">
    <source>
        <dbReference type="ARBA" id="ARBA00007182"/>
    </source>
</evidence>
<feature type="active site" description="Proton donor" evidence="10">
    <location>
        <position position="201"/>
    </location>
</feature>
<name>A0ABN7S6T9_OIKDI</name>
<evidence type="ECO:0000313" key="13">
    <source>
        <dbReference type="EMBL" id="CAG5094286.1"/>
    </source>
</evidence>
<evidence type="ECO:0000256" key="2">
    <source>
        <dbReference type="ARBA" id="ARBA00004123"/>
    </source>
</evidence>
<organism evidence="13 14">
    <name type="scientific">Oikopleura dioica</name>
    <name type="common">Tunicate</name>
    <dbReference type="NCBI Taxonomy" id="34765"/>
    <lineage>
        <taxon>Eukaryota</taxon>
        <taxon>Metazoa</taxon>
        <taxon>Chordata</taxon>
        <taxon>Tunicata</taxon>
        <taxon>Appendicularia</taxon>
        <taxon>Copelata</taxon>
        <taxon>Oikopleuridae</taxon>
        <taxon>Oikopleura</taxon>
    </lineage>
</organism>
<comment type="similarity">
    <text evidence="3">Belongs to the peptidase C12 family. BAP1 subfamily.</text>
</comment>
<feature type="region of interest" description="Disordered" evidence="11">
    <location>
        <begin position="71"/>
        <end position="95"/>
    </location>
</feature>
<dbReference type="SUPFAM" id="SSF54001">
    <property type="entry name" value="Cysteine proteinases"/>
    <property type="match status" value="1"/>
</dbReference>
<accession>A0ABN7S6T9</accession>
<dbReference type="PANTHER" id="PTHR10589">
    <property type="entry name" value="UBIQUITIN CARBOXYL-TERMINAL HYDROLASE"/>
    <property type="match status" value="1"/>
</dbReference>
<dbReference type="InterPro" id="IPR001578">
    <property type="entry name" value="Peptidase_C12_UCH"/>
</dbReference>
<evidence type="ECO:0000256" key="1">
    <source>
        <dbReference type="ARBA" id="ARBA00000707"/>
    </source>
</evidence>